<proteinExistence type="predicted"/>
<evidence type="ECO:0000313" key="2">
    <source>
        <dbReference type="Proteomes" id="UP000295238"/>
    </source>
</evidence>
<reference evidence="1 2" key="1">
    <citation type="submission" date="2019-03" db="EMBL/GenBank/DDBJ databases">
        <title>Rhizobium sp. nov., an bacterium isolated from biocrust in Mu Us Desert.</title>
        <authorList>
            <person name="Lixiong L."/>
        </authorList>
    </citation>
    <scope>NUCLEOTIDE SEQUENCE [LARGE SCALE GENOMIC DNA]</scope>
    <source>
        <strain evidence="1 2">SPY-1</strain>
    </source>
</reference>
<keyword evidence="2" id="KW-1185">Reference proteome</keyword>
<dbReference type="RefSeq" id="WP_133317886.1">
    <property type="nucleotide sequence ID" value="NZ_SMTL01000006.1"/>
</dbReference>
<accession>A0A4V3ANM3</accession>
<dbReference type="EMBL" id="SMTL01000006">
    <property type="protein sequence ID" value="TDK31885.1"/>
    <property type="molecule type" value="Genomic_DNA"/>
</dbReference>
<dbReference type="AlphaFoldDB" id="A0A4V3ANM3"/>
<sequence length="77" mass="8580">MGSSNQVEVVTIHVRLLDEPIPVWRPVKAEALGNGCFVILAQEVPEYEEWEFTPGETVTVEAHVNRSGDYLKAIARS</sequence>
<organism evidence="1 2">
    <name type="scientific">Rhizobium deserti</name>
    <dbReference type="NCBI Taxonomy" id="2547961"/>
    <lineage>
        <taxon>Bacteria</taxon>
        <taxon>Pseudomonadati</taxon>
        <taxon>Pseudomonadota</taxon>
        <taxon>Alphaproteobacteria</taxon>
        <taxon>Hyphomicrobiales</taxon>
        <taxon>Rhizobiaceae</taxon>
        <taxon>Rhizobium/Agrobacterium group</taxon>
        <taxon>Rhizobium</taxon>
    </lineage>
</organism>
<name>A0A4V3ANM3_9HYPH</name>
<protein>
    <submittedName>
        <fullName evidence="1">Uncharacterized protein</fullName>
    </submittedName>
</protein>
<gene>
    <name evidence="1" type="ORF">E2F50_19705</name>
</gene>
<evidence type="ECO:0000313" key="1">
    <source>
        <dbReference type="EMBL" id="TDK31885.1"/>
    </source>
</evidence>
<dbReference type="OrthoDB" id="1495544at2"/>
<dbReference type="Proteomes" id="UP000295238">
    <property type="component" value="Unassembled WGS sequence"/>
</dbReference>
<comment type="caution">
    <text evidence="1">The sequence shown here is derived from an EMBL/GenBank/DDBJ whole genome shotgun (WGS) entry which is preliminary data.</text>
</comment>